<organism evidence="2 3">
    <name type="scientific">Ditylenchus dipsaci</name>
    <dbReference type="NCBI Taxonomy" id="166011"/>
    <lineage>
        <taxon>Eukaryota</taxon>
        <taxon>Metazoa</taxon>
        <taxon>Ecdysozoa</taxon>
        <taxon>Nematoda</taxon>
        <taxon>Chromadorea</taxon>
        <taxon>Rhabditida</taxon>
        <taxon>Tylenchina</taxon>
        <taxon>Tylenchomorpha</taxon>
        <taxon>Sphaerularioidea</taxon>
        <taxon>Anguinidae</taxon>
        <taxon>Anguininae</taxon>
        <taxon>Ditylenchus</taxon>
    </lineage>
</organism>
<feature type="region of interest" description="Disordered" evidence="1">
    <location>
        <begin position="110"/>
        <end position="140"/>
    </location>
</feature>
<dbReference type="Proteomes" id="UP000887574">
    <property type="component" value="Unplaced"/>
</dbReference>
<evidence type="ECO:0000313" key="3">
    <source>
        <dbReference type="WBParaSite" id="jg21882"/>
    </source>
</evidence>
<reference evidence="3" key="1">
    <citation type="submission" date="2022-11" db="UniProtKB">
        <authorList>
            <consortium name="WormBaseParasite"/>
        </authorList>
    </citation>
    <scope>IDENTIFICATION</scope>
</reference>
<dbReference type="WBParaSite" id="jg21882">
    <property type="protein sequence ID" value="jg21882"/>
    <property type="gene ID" value="jg21882"/>
</dbReference>
<dbReference type="AlphaFoldDB" id="A0A915DNK0"/>
<protein>
    <submittedName>
        <fullName evidence="3">Uncharacterized protein</fullName>
    </submittedName>
</protein>
<feature type="compositionally biased region" description="Polar residues" evidence="1">
    <location>
        <begin position="117"/>
        <end position="140"/>
    </location>
</feature>
<proteinExistence type="predicted"/>
<evidence type="ECO:0000313" key="2">
    <source>
        <dbReference type="Proteomes" id="UP000887574"/>
    </source>
</evidence>
<accession>A0A915DNK0</accession>
<name>A0A915DNK0_9BILA</name>
<keyword evidence="2" id="KW-1185">Reference proteome</keyword>
<sequence length="214" mass="22772">MYQKTTILSNLPGCAIDLHRDSSASVFEPLIGVCYSCLFELLSGGTRSEEVFVSSQALNWPCMLASTCSESTCSYSLKSGNENLSQSRPSLLARKDLELETQVASELLKETSELRRPSQSLESNCRTSNSTNAGRSSAAESTAGIVGAGGLIGGPTSDVRDTPTPCPVCASSDLYYEPDDCVSILFADLLASPKCLPINRLMSLVGGSMRSSYL</sequence>
<evidence type="ECO:0000256" key="1">
    <source>
        <dbReference type="SAM" id="MobiDB-lite"/>
    </source>
</evidence>